<reference evidence="2" key="1">
    <citation type="journal article" date="2024" name="Int. J. Syst. Evol. Microbiol.">
        <title>Methylomarinovum tepidoasis sp. nov., a moderately thermophilic methanotroph of the family Methylothermaceae isolated from a deep-sea hydrothermal field.</title>
        <authorList>
            <person name="Hirayama H."/>
            <person name="Takaki Y."/>
            <person name="Abe M."/>
            <person name="Miyazaki M."/>
            <person name="Uematsu K."/>
            <person name="Matsui Y."/>
            <person name="Takai K."/>
        </authorList>
    </citation>
    <scope>NUCLEOTIDE SEQUENCE [LARGE SCALE GENOMIC DNA]</scope>
    <source>
        <strain evidence="2">IT-9</strain>
    </source>
</reference>
<dbReference type="EMBL" id="AP024714">
    <property type="protein sequence ID" value="BCX81910.1"/>
    <property type="molecule type" value="Genomic_DNA"/>
</dbReference>
<evidence type="ECO:0000313" key="2">
    <source>
        <dbReference type="Proteomes" id="UP001321825"/>
    </source>
</evidence>
<evidence type="ECO:0000313" key="1">
    <source>
        <dbReference type="EMBL" id="BCX81910.1"/>
    </source>
</evidence>
<dbReference type="SUPFAM" id="SSF103196">
    <property type="entry name" value="Roadblock/LC7 domain"/>
    <property type="match status" value="1"/>
</dbReference>
<sequence>MHEKETPYALPTPTGAYYAVSVAASDPPRTLLRLLLSQTESPRLSPEKLPRGCDRECFERVQQMGWLQWLAEPLSVMDQPLEMILPQLLAPLSDGGKVLLADAQGFYIGSSGFPHETAEELAALSADFLGLKQRYRGVLQGNLHLNTEAWGVVDAGGHTRLGVWPLHIGKHVFALVMTGIPHFNQPEFVQLVWTLMTRYAPVSIVL</sequence>
<protein>
    <recommendedName>
        <fullName evidence="3">Roadblock/LC7 domain-containing protein</fullName>
    </recommendedName>
</protein>
<dbReference type="KEGG" id="mcau:MIT9_P1492"/>
<dbReference type="AlphaFoldDB" id="A0AAU9BZV3"/>
<gene>
    <name evidence="1" type="ORF">MIT9_P1492</name>
</gene>
<dbReference type="RefSeq" id="WP_317704333.1">
    <property type="nucleotide sequence ID" value="NZ_AP024714.1"/>
</dbReference>
<accession>A0AAU9BZV3</accession>
<proteinExistence type="predicted"/>
<dbReference type="Proteomes" id="UP001321825">
    <property type="component" value="Chromosome"/>
</dbReference>
<name>A0AAU9BZV3_9GAMM</name>
<organism evidence="1 2">
    <name type="scientific">Methylomarinovum caldicuralii</name>
    <dbReference type="NCBI Taxonomy" id="438856"/>
    <lineage>
        <taxon>Bacteria</taxon>
        <taxon>Pseudomonadati</taxon>
        <taxon>Pseudomonadota</taxon>
        <taxon>Gammaproteobacteria</taxon>
        <taxon>Methylococcales</taxon>
        <taxon>Methylothermaceae</taxon>
        <taxon>Methylomarinovum</taxon>
    </lineage>
</organism>
<keyword evidence="2" id="KW-1185">Reference proteome</keyword>
<evidence type="ECO:0008006" key="3">
    <source>
        <dbReference type="Google" id="ProtNLM"/>
    </source>
</evidence>